<dbReference type="Proteomes" id="UP001597282">
    <property type="component" value="Unassembled WGS sequence"/>
</dbReference>
<reference evidence="2" key="1">
    <citation type="journal article" date="2019" name="Int. J. Syst. Evol. Microbiol.">
        <title>The Global Catalogue of Microorganisms (GCM) 10K type strain sequencing project: providing services to taxonomists for standard genome sequencing and annotation.</title>
        <authorList>
            <consortium name="The Broad Institute Genomics Platform"/>
            <consortium name="The Broad Institute Genome Sequencing Center for Infectious Disease"/>
            <person name="Wu L."/>
            <person name="Ma J."/>
        </authorList>
    </citation>
    <scope>NUCLEOTIDE SEQUENCE [LARGE SCALE GENOMIC DNA]</scope>
    <source>
        <strain evidence="2">S1</strain>
    </source>
</reference>
<evidence type="ECO:0000313" key="2">
    <source>
        <dbReference type="Proteomes" id="UP001597282"/>
    </source>
</evidence>
<organism evidence="1 2">
    <name type="scientific">Kroppenstedtia sanguinis</name>
    <dbReference type="NCBI Taxonomy" id="1380684"/>
    <lineage>
        <taxon>Bacteria</taxon>
        <taxon>Bacillati</taxon>
        <taxon>Bacillota</taxon>
        <taxon>Bacilli</taxon>
        <taxon>Bacillales</taxon>
        <taxon>Thermoactinomycetaceae</taxon>
        <taxon>Kroppenstedtia</taxon>
    </lineage>
</organism>
<sequence>MSVPEKSWGSFDRGEAAGSDRLSFFERETRKLVCKTNIVLKVSTALREMPAEKEVPSLKVASTFDIINKRVIPDLPFLLHCEIESGSSSLLSRGGWGFIFCDLEWFSLPVPEGRGFHIGGK</sequence>
<evidence type="ECO:0000313" key="1">
    <source>
        <dbReference type="EMBL" id="MFD1426202.1"/>
    </source>
</evidence>
<keyword evidence="2" id="KW-1185">Reference proteome</keyword>
<name>A0ABW4C660_9BACL</name>
<comment type="caution">
    <text evidence="1">The sequence shown here is derived from an EMBL/GenBank/DDBJ whole genome shotgun (WGS) entry which is preliminary data.</text>
</comment>
<accession>A0ABW4C660</accession>
<protein>
    <submittedName>
        <fullName evidence="1">Uncharacterized protein</fullName>
    </submittedName>
</protein>
<dbReference type="EMBL" id="JBHTNU010000003">
    <property type="protein sequence ID" value="MFD1426202.1"/>
    <property type="molecule type" value="Genomic_DNA"/>
</dbReference>
<gene>
    <name evidence="1" type="ORF">ACFQ4Y_04545</name>
</gene>
<proteinExistence type="predicted"/>